<dbReference type="Pfam" id="PF02796">
    <property type="entry name" value="HTH_7"/>
    <property type="match status" value="1"/>
</dbReference>
<reference evidence="2" key="1">
    <citation type="submission" date="2020-12" db="EMBL/GenBank/DDBJ databases">
        <title>Vagococcus allomyrinae sp. nov. and Enterococcus lavae sp. nov., isolated from the larvae of Allomyrina dichotoma.</title>
        <authorList>
            <person name="Lee S.D."/>
        </authorList>
    </citation>
    <scope>NUCLEOTIDE SEQUENCE</scope>
    <source>
        <strain evidence="2">BWB3-3</strain>
    </source>
</reference>
<dbReference type="RefSeq" id="WP_209524322.1">
    <property type="nucleotide sequence ID" value="NZ_JAEEGA010000001.1"/>
</dbReference>
<dbReference type="SUPFAM" id="SSF53041">
    <property type="entry name" value="Resolvase-like"/>
    <property type="match status" value="1"/>
</dbReference>
<dbReference type="AlphaFoldDB" id="A0A940P7E0"/>
<protein>
    <submittedName>
        <fullName evidence="2">Recombinase family protein</fullName>
    </submittedName>
</protein>
<name>A0A940P7E0_9ENTE</name>
<proteinExistence type="predicted"/>
<comment type="caution">
    <text evidence="2">The sequence shown here is derived from an EMBL/GenBank/DDBJ whole genome shotgun (WGS) entry which is preliminary data.</text>
</comment>
<dbReference type="InterPro" id="IPR006119">
    <property type="entry name" value="Resolv_N"/>
</dbReference>
<dbReference type="Proteomes" id="UP000674938">
    <property type="component" value="Unassembled WGS sequence"/>
</dbReference>
<evidence type="ECO:0000313" key="2">
    <source>
        <dbReference type="EMBL" id="MBP1039415.1"/>
    </source>
</evidence>
<dbReference type="InterPro" id="IPR036162">
    <property type="entry name" value="Resolvase-like_N_sf"/>
</dbReference>
<dbReference type="InterPro" id="IPR006120">
    <property type="entry name" value="Resolvase_HTH_dom"/>
</dbReference>
<sequence>MASYGYIKKTSEMTKIIEQVNTISQYEVANIFIDDDNTSVEFQVLYESLEKGDSLVITSLSVFEQTLRQLEELFLKLHELNIRLIIVNEGIDTSESSSSNYFRIMLDLVQMEKVVAKQLTLKRMAKARENGIVGGRPSLAQKVIDEIIYLRKQHKKSIRQIASECDVSVGSVYKYVTQNEELNTIVSEKEEFGVR</sequence>
<accession>A0A940P7E0</accession>
<dbReference type="Pfam" id="PF00239">
    <property type="entry name" value="Resolvase"/>
    <property type="match status" value="1"/>
</dbReference>
<dbReference type="SMART" id="SM00857">
    <property type="entry name" value="Resolvase"/>
    <property type="match status" value="1"/>
</dbReference>
<feature type="domain" description="Resolvase/invertase-type recombinase catalytic" evidence="1">
    <location>
        <begin position="3"/>
        <end position="133"/>
    </location>
</feature>
<dbReference type="EMBL" id="JAEEGA010000001">
    <property type="protein sequence ID" value="MBP1039415.1"/>
    <property type="molecule type" value="Genomic_DNA"/>
</dbReference>
<organism evidence="2 3">
    <name type="scientific">Vagococcus allomyrinae</name>
    <dbReference type="NCBI Taxonomy" id="2794353"/>
    <lineage>
        <taxon>Bacteria</taxon>
        <taxon>Bacillati</taxon>
        <taxon>Bacillota</taxon>
        <taxon>Bacilli</taxon>
        <taxon>Lactobacillales</taxon>
        <taxon>Enterococcaceae</taxon>
        <taxon>Vagococcus</taxon>
    </lineage>
</organism>
<evidence type="ECO:0000313" key="3">
    <source>
        <dbReference type="Proteomes" id="UP000674938"/>
    </source>
</evidence>
<dbReference type="Gene3D" id="3.40.50.1390">
    <property type="entry name" value="Resolvase, N-terminal catalytic domain"/>
    <property type="match status" value="1"/>
</dbReference>
<evidence type="ECO:0000259" key="1">
    <source>
        <dbReference type="SMART" id="SM00857"/>
    </source>
</evidence>
<gene>
    <name evidence="2" type="ORF">I6N95_00205</name>
</gene>
<dbReference type="GO" id="GO:0003677">
    <property type="term" value="F:DNA binding"/>
    <property type="evidence" value="ECO:0007669"/>
    <property type="project" value="InterPro"/>
</dbReference>
<keyword evidence="3" id="KW-1185">Reference proteome</keyword>
<dbReference type="GO" id="GO:0000150">
    <property type="term" value="F:DNA strand exchange activity"/>
    <property type="evidence" value="ECO:0007669"/>
    <property type="project" value="InterPro"/>
</dbReference>